<dbReference type="Proteomes" id="UP000440096">
    <property type="component" value="Unassembled WGS sequence"/>
</dbReference>
<reference evidence="2 3" key="1">
    <citation type="submission" date="2019-11" db="EMBL/GenBank/DDBJ databases">
        <title>Draft genome of Amycolatopsis RM579.</title>
        <authorList>
            <person name="Duangmal K."/>
            <person name="Mingma R."/>
        </authorList>
    </citation>
    <scope>NUCLEOTIDE SEQUENCE [LARGE SCALE GENOMIC DNA]</scope>
    <source>
        <strain evidence="2 3">RM579</strain>
    </source>
</reference>
<gene>
    <name evidence="2" type="ORF">GKO32_20375</name>
</gene>
<comment type="caution">
    <text evidence="2">The sequence shown here is derived from an EMBL/GenBank/DDBJ whole genome shotgun (WGS) entry which is preliminary data.</text>
</comment>
<dbReference type="EMBL" id="WMBA01000032">
    <property type="protein sequence ID" value="MTD56315.1"/>
    <property type="molecule type" value="Genomic_DNA"/>
</dbReference>
<feature type="transmembrane region" description="Helical" evidence="1">
    <location>
        <begin position="85"/>
        <end position="104"/>
    </location>
</feature>
<feature type="transmembrane region" description="Helical" evidence="1">
    <location>
        <begin position="20"/>
        <end position="40"/>
    </location>
</feature>
<evidence type="ECO:0000313" key="3">
    <source>
        <dbReference type="Proteomes" id="UP000440096"/>
    </source>
</evidence>
<evidence type="ECO:0000313" key="2">
    <source>
        <dbReference type="EMBL" id="MTD56315.1"/>
    </source>
</evidence>
<dbReference type="Pfam" id="PF11222">
    <property type="entry name" value="DUF3017"/>
    <property type="match status" value="1"/>
</dbReference>
<accession>A0A6N7YTG1</accession>
<sequence>MWWRRPNVSLPRGSHRWTRLEHVPFGIVLVLVLVAALRILQYHWRQGAVIIGGALLVAAVFRALLPDARAGLLAIRGRPVDVLSYTGLGALLLFLAFTITNGPFGS</sequence>
<keyword evidence="1" id="KW-0472">Membrane</keyword>
<keyword evidence="1" id="KW-0812">Transmembrane</keyword>
<evidence type="ECO:0000256" key="1">
    <source>
        <dbReference type="SAM" id="Phobius"/>
    </source>
</evidence>
<feature type="transmembrane region" description="Helical" evidence="1">
    <location>
        <begin position="47"/>
        <end position="65"/>
    </location>
</feature>
<keyword evidence="1" id="KW-1133">Transmembrane helix</keyword>
<proteinExistence type="predicted"/>
<protein>
    <submittedName>
        <fullName evidence="2">DUF3017 domain-containing protein</fullName>
    </submittedName>
</protein>
<name>A0A6N7YTG1_9PSEU</name>
<organism evidence="2 3">
    <name type="scientific">Amycolatopsis pithecellobii</name>
    <dbReference type="NCBI Taxonomy" id="664692"/>
    <lineage>
        <taxon>Bacteria</taxon>
        <taxon>Bacillati</taxon>
        <taxon>Actinomycetota</taxon>
        <taxon>Actinomycetes</taxon>
        <taxon>Pseudonocardiales</taxon>
        <taxon>Pseudonocardiaceae</taxon>
        <taxon>Amycolatopsis</taxon>
    </lineage>
</organism>
<dbReference type="AlphaFoldDB" id="A0A6N7YTG1"/>
<dbReference type="InterPro" id="IPR021385">
    <property type="entry name" value="DUF3017"/>
</dbReference>
<keyword evidence="3" id="KW-1185">Reference proteome</keyword>